<dbReference type="RefSeq" id="WP_097644179.1">
    <property type="nucleotide sequence ID" value="NZ_NQWI01000045.1"/>
</dbReference>
<gene>
    <name evidence="10" type="primary">bchB</name>
    <name evidence="14" type="ORF">CJ255_11130</name>
</gene>
<dbReference type="OrthoDB" id="495776at2"/>
<sequence length="547" mass="59321">MRLAYWMYEGTAHHGVGRLMNSMRGVHAVFHAPQGDDYVTTIFTMLERTPGFPRMTTSVVSGTDLARGTIRLPETLKQVEAAHKPELIVVVASCSTILLQENLEITAQSAGLDCDVLIYDANPYRMQETDAADGLFSELVQKYACTQPLTPQPSVNILGPSSLGFHARHDLISLRRILKTLGVEVNVVAPWGATVDDLRRLPAAWLTIAPYRELGTRAASYLHEQFGTPALLEAPIGVQPTLRWLEALVEGLNARAAQASVTTQVSLPPLTAFSLDGLSAPSNVPWFARTADMESFAGKSAFIFGDATHTVGVTKFLADELGMPIVGAGTYLLKEADWVREQLAGYVKAEDFLATDEFQQVADRISELRPELVCGTQMERHTGRRHDLNVMVISPPTHIENHLLAYRPFLGFDGADVIADEVYTTCTLGMEKHLIDMFGDAGLDEVEQAQPVASNGHATSNSQAHVAVAQPTATATASSSASATATTSSATTVVNPVWTPEAEATLKKVPFFVRNKARNNIEKYARERGIATITAEVFLAGKEHLGA</sequence>
<keyword evidence="1 10" id="KW-0004">4Fe-4S</keyword>
<feature type="domain" description="Light-independent protochlorophyllide reductase subunit B-like C-terminal" evidence="13">
    <location>
        <begin position="498"/>
        <end position="539"/>
    </location>
</feature>
<keyword evidence="2 10" id="KW-0602">Photosynthesis</keyword>
<evidence type="ECO:0000256" key="10">
    <source>
        <dbReference type="HAMAP-Rule" id="MF_00353"/>
    </source>
</evidence>
<dbReference type="UniPathway" id="UPA00671"/>
<comment type="caution">
    <text evidence="14">The sequence shown here is derived from an EMBL/GenBank/DDBJ whole genome shotgun (WGS) entry which is preliminary data.</text>
</comment>
<dbReference type="GO" id="GO:0005524">
    <property type="term" value="F:ATP binding"/>
    <property type="evidence" value="ECO:0007669"/>
    <property type="project" value="UniProtKB-UniRule"/>
</dbReference>
<dbReference type="HAMAP" id="MF_00353">
    <property type="entry name" value="ChlB_BchB"/>
    <property type="match status" value="1"/>
</dbReference>
<accession>A0A2A6RJ97</accession>
<comment type="similarity">
    <text evidence="10">Belongs to the ChlB/BchB/BchZ family.</text>
</comment>
<evidence type="ECO:0000256" key="4">
    <source>
        <dbReference type="ARBA" id="ARBA00022741"/>
    </source>
</evidence>
<organism evidence="14 15">
    <name type="scientific">Candidatus Viridilinea mediisalina</name>
    <dbReference type="NCBI Taxonomy" id="2024553"/>
    <lineage>
        <taxon>Bacteria</taxon>
        <taxon>Bacillati</taxon>
        <taxon>Chloroflexota</taxon>
        <taxon>Chloroflexia</taxon>
        <taxon>Chloroflexales</taxon>
        <taxon>Chloroflexineae</taxon>
        <taxon>Oscillochloridaceae</taxon>
        <taxon>Candidatus Viridilinea</taxon>
    </lineage>
</organism>
<dbReference type="GO" id="GO:0019685">
    <property type="term" value="P:photosynthesis, dark reaction"/>
    <property type="evidence" value="ECO:0007669"/>
    <property type="project" value="InterPro"/>
</dbReference>
<comment type="catalytic activity">
    <reaction evidence="10">
        <text>chlorophyllide a + oxidized 2[4Fe-4S]-[ferredoxin] + 2 ADP + 2 phosphate = protochlorophyllide a + reduced 2[4Fe-4S]-[ferredoxin] + 2 ATP + 2 H2O</text>
        <dbReference type="Rhea" id="RHEA:28202"/>
        <dbReference type="Rhea" id="RHEA-COMP:10002"/>
        <dbReference type="Rhea" id="RHEA-COMP:10004"/>
        <dbReference type="ChEBI" id="CHEBI:15377"/>
        <dbReference type="ChEBI" id="CHEBI:30616"/>
        <dbReference type="ChEBI" id="CHEBI:33722"/>
        <dbReference type="ChEBI" id="CHEBI:33723"/>
        <dbReference type="ChEBI" id="CHEBI:43474"/>
        <dbReference type="ChEBI" id="CHEBI:83348"/>
        <dbReference type="ChEBI" id="CHEBI:83350"/>
        <dbReference type="ChEBI" id="CHEBI:456216"/>
        <dbReference type="EC" id="1.3.7.7"/>
    </reaction>
</comment>
<comment type="subunit">
    <text evidence="10">Protochlorophyllide reductase is composed of three subunits; BchL, BchN and BchB. Forms a heterotetramer of two BchB and two BchN subunits.</text>
</comment>
<protein>
    <recommendedName>
        <fullName evidence="10">Light-independent protochlorophyllide reductase subunit B</fullName>
        <shortName evidence="10">DPOR subunit B</shortName>
        <shortName evidence="10">LI-POR subunit B</shortName>
        <ecNumber evidence="10">1.3.7.7</ecNumber>
    </recommendedName>
</protein>
<keyword evidence="15" id="KW-1185">Reference proteome</keyword>
<evidence type="ECO:0000256" key="8">
    <source>
        <dbReference type="ARBA" id="ARBA00023014"/>
    </source>
</evidence>
<dbReference type="Gene3D" id="1.10.8.550">
    <property type="entry name" value="Proto-chlorophyllide reductase 57 kD subunit B"/>
    <property type="match status" value="1"/>
</dbReference>
<dbReference type="Pfam" id="PF00148">
    <property type="entry name" value="Oxidored_nitro"/>
    <property type="match status" value="1"/>
</dbReference>
<evidence type="ECO:0000256" key="3">
    <source>
        <dbReference type="ARBA" id="ARBA00022723"/>
    </source>
</evidence>
<evidence type="ECO:0000256" key="5">
    <source>
        <dbReference type="ARBA" id="ARBA00022840"/>
    </source>
</evidence>
<keyword evidence="4 10" id="KW-0547">Nucleotide-binding</keyword>
<dbReference type="Gene3D" id="1.20.89.20">
    <property type="match status" value="1"/>
</dbReference>
<dbReference type="PANTHER" id="PTHR33712:SF7">
    <property type="entry name" value="LIGHT-INDEPENDENT PROTOCHLOROPHYLLIDE REDUCTASE SUBUNIT B"/>
    <property type="match status" value="1"/>
</dbReference>
<evidence type="ECO:0000256" key="2">
    <source>
        <dbReference type="ARBA" id="ARBA00022531"/>
    </source>
</evidence>
<dbReference type="AlphaFoldDB" id="A0A2A6RJ97"/>
<dbReference type="NCBIfam" id="TIGR01278">
    <property type="entry name" value="DPOR_BchB"/>
    <property type="match status" value="1"/>
</dbReference>
<dbReference type="InterPro" id="IPR013580">
    <property type="entry name" value="LI-POR_suB-like_C"/>
</dbReference>
<evidence type="ECO:0000256" key="6">
    <source>
        <dbReference type="ARBA" id="ARBA00023002"/>
    </source>
</evidence>
<feature type="domain" description="Nitrogenase/oxidoreductase component 1" evidence="12">
    <location>
        <begin position="12"/>
        <end position="426"/>
    </location>
</feature>
<dbReference type="Pfam" id="PF08369">
    <property type="entry name" value="PCP_red"/>
    <property type="match status" value="1"/>
</dbReference>
<feature type="compositionally biased region" description="Polar residues" evidence="11">
    <location>
        <begin position="451"/>
        <end position="464"/>
    </location>
</feature>
<feature type="binding site" evidence="10">
    <location>
        <begin position="429"/>
        <end position="430"/>
    </location>
    <ligand>
        <name>substrate</name>
    </ligand>
</feature>
<dbReference type="PANTHER" id="PTHR33712">
    <property type="entry name" value="LIGHT-INDEPENDENT PROTOCHLOROPHYLLIDE REDUCTASE SUBUNIT B"/>
    <property type="match status" value="1"/>
</dbReference>
<evidence type="ECO:0000256" key="9">
    <source>
        <dbReference type="ARBA" id="ARBA00023171"/>
    </source>
</evidence>
<reference evidence="15" key="1">
    <citation type="submission" date="2017-08" db="EMBL/GenBank/DDBJ databases">
        <authorList>
            <person name="Grouzdev D.S."/>
            <person name="Gaisin V.A."/>
            <person name="Rysina M.S."/>
            <person name="Gorlenko V.M."/>
        </authorList>
    </citation>
    <scope>NUCLEOTIDE SEQUENCE [LARGE SCALE GENOMIC DNA]</scope>
    <source>
        <strain evidence="15">Kir15-3F</strain>
    </source>
</reference>
<keyword evidence="7 10" id="KW-0408">Iron</keyword>
<dbReference type="SUPFAM" id="SSF53807">
    <property type="entry name" value="Helical backbone' metal receptor"/>
    <property type="match status" value="1"/>
</dbReference>
<comment type="cofactor">
    <cofactor evidence="10">
        <name>[4Fe-4S] cluster</name>
        <dbReference type="ChEBI" id="CHEBI:49883"/>
    </cofactor>
    <text evidence="10">Binds 1 [4Fe-4S] cluster per heterodimer. The cluster is bound at the heterodimer interface by residues from both subunits.</text>
</comment>
<dbReference type="PIRSF" id="PIRSF000163">
    <property type="entry name" value="PCP_ChlB"/>
    <property type="match status" value="1"/>
</dbReference>
<keyword evidence="3 10" id="KW-0479">Metal-binding</keyword>
<dbReference type="EC" id="1.3.7.7" evidence="10"/>
<evidence type="ECO:0000259" key="13">
    <source>
        <dbReference type="Pfam" id="PF08369"/>
    </source>
</evidence>
<keyword evidence="5 10" id="KW-0067">ATP-binding</keyword>
<dbReference type="GO" id="GO:0016636">
    <property type="term" value="F:oxidoreductase activity, acting on the CH-CH group of donors, iron-sulfur protein as acceptor"/>
    <property type="evidence" value="ECO:0007669"/>
    <property type="project" value="UniProtKB-UniRule"/>
</dbReference>
<feature type="active site" description="Proton donor" evidence="10">
    <location>
        <position position="292"/>
    </location>
</feature>
<evidence type="ECO:0000259" key="12">
    <source>
        <dbReference type="Pfam" id="PF00148"/>
    </source>
</evidence>
<evidence type="ECO:0000256" key="11">
    <source>
        <dbReference type="SAM" id="MobiDB-lite"/>
    </source>
</evidence>
<dbReference type="GO" id="GO:0051539">
    <property type="term" value="F:4 iron, 4 sulfur cluster binding"/>
    <property type="evidence" value="ECO:0007669"/>
    <property type="project" value="UniProtKB-UniRule"/>
</dbReference>
<name>A0A2A6RJ97_9CHLR</name>
<keyword evidence="9 10" id="KW-0149">Chlorophyll biosynthesis</keyword>
<dbReference type="InterPro" id="IPR000510">
    <property type="entry name" value="Nase/OxRdtase_comp1"/>
</dbReference>
<dbReference type="GO" id="GO:0016730">
    <property type="term" value="F:oxidoreductase activity, acting on iron-sulfur proteins as donors"/>
    <property type="evidence" value="ECO:0007669"/>
    <property type="project" value="InterPro"/>
</dbReference>
<evidence type="ECO:0000313" key="15">
    <source>
        <dbReference type="Proteomes" id="UP000220527"/>
    </source>
</evidence>
<evidence type="ECO:0000256" key="1">
    <source>
        <dbReference type="ARBA" id="ARBA00022485"/>
    </source>
</evidence>
<dbReference type="NCBIfam" id="NF002789">
    <property type="entry name" value="PRK02910.1-3"/>
    <property type="match status" value="1"/>
</dbReference>
<dbReference type="EMBL" id="NQWI01000045">
    <property type="protein sequence ID" value="PDW02966.1"/>
    <property type="molecule type" value="Genomic_DNA"/>
</dbReference>
<dbReference type="GO" id="GO:0036070">
    <property type="term" value="P:light-independent bacteriochlorophyll biosynthetic process"/>
    <property type="evidence" value="ECO:0007669"/>
    <property type="project" value="UniProtKB-UniRule"/>
</dbReference>
<keyword evidence="8 10" id="KW-0411">Iron-sulfur</keyword>
<dbReference type="InterPro" id="IPR005969">
    <property type="entry name" value="Protochl_reductB"/>
</dbReference>
<dbReference type="GO" id="GO:0046872">
    <property type="term" value="F:metal ion binding"/>
    <property type="evidence" value="ECO:0007669"/>
    <property type="project" value="UniProtKB-KW"/>
</dbReference>
<evidence type="ECO:0000313" key="14">
    <source>
        <dbReference type="EMBL" id="PDW02966.1"/>
    </source>
</evidence>
<dbReference type="InterPro" id="IPR042298">
    <property type="entry name" value="P-CP_red_C"/>
</dbReference>
<dbReference type="Gene3D" id="3.40.50.1980">
    <property type="entry name" value="Nitrogenase molybdenum iron protein domain"/>
    <property type="match status" value="3"/>
</dbReference>
<comment type="function">
    <text evidence="10">Component of the dark-operative protochlorophyllide reductase (DPOR) that uses Mg-ATP and reduced ferredoxin to reduce ring D of protochlorophyllide (Pchlide) to form chlorophyllide a (Chlide). This reaction is light-independent. The NB-protein (BchN-BchB) is the catalytic component of the complex.</text>
</comment>
<comment type="pathway">
    <text evidence="10">Porphyrin-containing compound metabolism; bacteriochlorophyll biosynthesis (light-independent).</text>
</comment>
<proteinExistence type="inferred from homology"/>
<keyword evidence="6 10" id="KW-0560">Oxidoreductase</keyword>
<feature type="binding site" evidence="10">
    <location>
        <position position="36"/>
    </location>
    <ligand>
        <name>[4Fe-4S] cluster</name>
        <dbReference type="ChEBI" id="CHEBI:49883"/>
        <note>ligand shared with heterodimeric partner</note>
    </ligand>
</feature>
<dbReference type="Proteomes" id="UP000220527">
    <property type="component" value="Unassembled WGS sequence"/>
</dbReference>
<dbReference type="InterPro" id="IPR050152">
    <property type="entry name" value="ChlB/BchB/BchZ"/>
</dbReference>
<evidence type="ECO:0000256" key="7">
    <source>
        <dbReference type="ARBA" id="ARBA00023004"/>
    </source>
</evidence>
<keyword evidence="10" id="KW-0077">Bacteriochlorophyll biosynthesis</keyword>
<dbReference type="InterPro" id="IPR016209">
    <property type="entry name" value="Protochlorophyllide_Rdtase"/>
</dbReference>
<feature type="region of interest" description="Disordered" evidence="11">
    <location>
        <begin position="451"/>
        <end position="471"/>
    </location>
</feature>